<dbReference type="InterPro" id="IPR011992">
    <property type="entry name" value="EF-hand-dom_pair"/>
</dbReference>
<evidence type="ECO:0000256" key="2">
    <source>
        <dbReference type="SAM" id="MobiDB-lite"/>
    </source>
</evidence>
<feature type="transmembrane region" description="Helical" evidence="3">
    <location>
        <begin position="1195"/>
        <end position="1221"/>
    </location>
</feature>
<feature type="transmembrane region" description="Helical" evidence="3">
    <location>
        <begin position="1131"/>
        <end position="1158"/>
    </location>
</feature>
<feature type="transmembrane region" description="Helical" evidence="3">
    <location>
        <begin position="4748"/>
        <end position="4772"/>
    </location>
</feature>
<feature type="transmembrane region" description="Helical" evidence="3">
    <location>
        <begin position="239"/>
        <end position="260"/>
    </location>
</feature>
<feature type="compositionally biased region" description="Basic and acidic residues" evidence="2">
    <location>
        <begin position="99"/>
        <end position="122"/>
    </location>
</feature>
<feature type="coiled-coil region" evidence="1">
    <location>
        <begin position="1761"/>
        <end position="1795"/>
    </location>
</feature>
<dbReference type="GeneID" id="7840511"/>
<evidence type="ECO:0000313" key="6">
    <source>
        <dbReference type="Proteomes" id="UP000009168"/>
    </source>
</evidence>
<feature type="coiled-coil region" evidence="1">
    <location>
        <begin position="3298"/>
        <end position="3325"/>
    </location>
</feature>
<feature type="compositionally biased region" description="Basic and acidic residues" evidence="2">
    <location>
        <begin position="1534"/>
        <end position="1543"/>
    </location>
</feature>
<keyword evidence="3" id="KW-0812">Transmembrane</keyword>
<accession>Q22M46</accession>
<dbReference type="SUPFAM" id="SSF47473">
    <property type="entry name" value="EF-hand"/>
    <property type="match status" value="1"/>
</dbReference>
<dbReference type="KEGG" id="tet:TTHERM_00037740"/>
<sequence length="4829" mass="561273">MSSIHNNSQDKSGEKTQEVIQKQDQVVENNVVTNPNQIDIVVDSQRAINENDQENFKQNLNQNVQDIQIESNGKIDENQGLLQKTNEDKQQMEIEMQKLKEEEQEKDKGKQDKFEQALKEEDAIPIDIGRTSTKAKTVKDKGNKNKGAKDKGGKDNKNNKDISTQQGSVIVTNSMVKKEVKAAIKQNTFQQQRALQMQFKQRQLEMKKNEGQQNQMQKSGFSIKNLLKDNLFIRKSWRILLLVLLVALILTLILVFYYSVGFVRGSLRLGNNEKVAMNLESCSLMIYDYSLRSKYTLDVNFLSASLSIPSSVASDQNMYLQYIYPNAPLQEHHSTFSESEDNGVKTLEFNNKLNSYECEIVMFVYKDTQLQSLDINCGDTSQCNIIIYSQQLSIATMNVKGLNVQMNAPYLKADTFTYLSMQGSIEIPFFVFKTANINTREGDISVQSTSDITLTYKQKDPYNCLSAKSVTDQSNNQLKLDDYQKSIQFESDQSKCDAIYPWGLSQASQTPDKVIEYRCYSNTVILANDGKSKSTLTASNSFGNIFVNVISAQGQHSQASSASNNIVFNKASKTDNQDNNKNIDYINFSNLAQINLLNLTKSASNPKVYDPIFVFEIGPKFTRSSTFQQVQFSYNPAYSYMKPYWLGELTLTLMTTQKYSGQYTISPGFCPYVPSLSLERIHSTQYMITNFMQQNSAPQYALASDAWQPYVDYPPQKFISTDTYEGFKDISLNRNRDEQWIGVDSDQSKNYSVTNYDVSYSSSLYAAIVVSCILSGILGVILMVILVFAINQNYIWVLNHIASVRKYSQLEKGGAGEIDESTLDIQKRRFYLEYKEQQQMIEEQNKKALQDAGENPENEEQGFVPKYTITSIFTLFYQLIYLSPPLSAFIDYVVLLLHKAKQNSISEFYKLLFRSKKLKELKENEDEEIHSLEKDQILGNEMKQLYEKFCYLNQYLERKFDDEENLKYLTEMGFKIVARFDAQTQYFTYIKYNGTIPTIPEQPNKTSLDLFISSCCSLTKFETDRIESTELENYYSEFCTLNHMQKIQLNEGSLKRDYGVSTVYLPQQWVERDEKYDVQKLKKKYFIDKKRVENNFKILLAKDSFLFSMLYDTEDFKQAQRDIQVATGWQFFDLITVMAHVLVMTLIGCPLIILAIFLRAQQSSYSLIPPMRLIFQDTINYYPTSIPAKLIDDNWIVQAITIITLIFWILSFWDLIYYYASMDFPQEKYFNEYKMVGKFRKFLSGIMWIIVLISFYTFAVYFSLVAIWLMLSAIINPNAFLPYATSAATFVTLVAKKYKDFQEISQNGFKIISDYLQQMASGQFQDLLKKMNIQDKIADMVPTDTLKGITAEASKLGIIDASTSEEIQNNLEIMIRDPTSVSKLGQELVKISQDPQAYAQQISQKLEEKAKAIIQQQVSAIDKDLRDELVNLIWCLLKNQKSELKNSISSFVNALINIFQKKQGKQLLKSIGFVNLKGPVFDFVWEFAFPQENFKGNYQDHLINVFCVALSNVISVWNKQLKSIISIDQQMAKKQNENREKGNKKNNKKQNSEKTEQQLLKEKLLKDIEKADSVIQAETGQEEELEIELTSEEAITYAYKNIIYSVIQICRSIQSSNSEVILNQILNLVQNGSKLPGFDGLNQIKQYQDIFKIGYAIFKNDGEVDFEDVSSAFKGFLKNTGLENQVKEIAGVGILDVLKIVEIIIQSFKGQSKLMSSNTIKKAIQNLLGSVDFVSKRMMIRKQEFKDVKLMTSGDECLKMKDDVTVNLNETKAAINDLEQQRIKAKQNEESYKEKLESSLYYLRYYCKELLQQKQDEPGFDQAKIDEIDNASGEKIIYELEKILEEIRKINLDKNKVYTQQKSDIMKEFANMKKEKAEQQEKLNALNTKIDPLKSKIRKNLEEKLKEKTKLENQKNADITKQKDVIKEKQKIISNVKQQNNQLSIKLKEKELNRKRNIEKLEELEKQLINKGQPEEEAEGNAYIPSEGDIQELMATEIHMRNPYLLDHADDDDENQHFIKNNEENKQSKKKREEEEQLIEIKQVETTIRNIDSEINQIKQEIAKNQDQIKSVEQDIKEIEDENIQDIENQYTRDIEQLNKKFALKDEEDELVLLQEEYEKEKEIYEEIVNKISENMVQQEDIEEDIKSNEENTNQYVVDTQYYMDEFKTSQKALNKVYQDKIEYHEKIDDLQDKKIKFEQYLIELDEKYKTISEELKEKNKQEEEEEKKRAKEEAQKKEDNDNYLSTGLTIMLNFFSGSISGLQADLVKELGSFFDLISDSIESDEIKRMFKFLKSQILDDSDDQKGKSNNKGKEKINNFQSILNLLDIFLNDSIISSDKILKNGKDNLLESEVVKSLQILFTSRFEGFTKQKAIDNFLKGSDLLELISKVMKMKEDTILGFMELLLGYKTSRDAHTFVNFATSLNKIKENKVHSLMHLYNLYSSKNPSELYDALNFFQVTKNVSEEYKNITIKDLVSVLLFMRGSLEFDYVQTIIEEKLKLIPQKDQEQNPKKQLEIKERMKFNLELPTHFKKLFEIETKGYLQANTLQADFKDINRNFEILLEQADFNFFKKFSSIRNIPRIEDPSQNTLVKSSISDISDMLNIDYQSVEFFINLLTSSKAGKIKQSLDMLQILKINPKCDDNDINTFVEFSASVLEKIESKNQNIQNISKNIFSDKLPVCLLRKILYHEGAVIPYSDYLDLFNIYCNNNIPKSITNLIDFRYGITGNRKRDIYKFLHPFKDNSVEDYKKFKKSGQGQYGLIKAVQILSINDEAFRIQHFLQYLVNTNQEALLMASCLLVYFSGRSSNVTLRIQDKQDKKQKKVNVEQMLCILLQVKQEFFEAVHTYFQEDTNYCTQTMIKFYRQLDYLEQQADGDENTVLENNITISDKNVEQYVRLVNHMQFNTSFVSKDTNIPIEAVELVSNLMYIKNSKSDQERNAIFESMRNNTYISKLFQQLGVNHQELVTLIKVMYQDYEPTNIKWISKSLKLPPQFKIDGLQQLAMIDQILPIFGESSQNKKQLVNLIKTNKFIKSFKVDTTWAEVAYILCKGDFCLLSKYQDVLIPLKYPSAIRFEQIIEQEELQQSRTLTQAVNAKEIKYISLVQGLVGLLSCRYSTFQTTEFLYQLYTIISQKYVKDEHLTIEEGLKKGNTLQYAIYKFTKSTLMSPVWTLLMMGDQNTWEFIAQSHYLVNNNKNPYLNPILALVYVLNFRSNPLIVKQLLADLEYAQRCYQIYVAKLKKECLKRAQLEKKKEQNEYAEENNSDEEIEELLLKDIKKKNKKQTDKGEKSMKFELTEQEKQRLQELEDKIKNFKIQINNILLNSLEKDGEKLIHIAEEFNFPKKVINMLLVYEHDYGEKKKNDEEIEDEEEEEKEVRLTTALIYKAFEPLEKDMEKEENKNKFGEFRELEMLNQVFEYVGTDFYTDPRRERMNLDHEETNFTRSYCLYTHNSSPVMQMVVLSTIAQLKLSYYDFYGFNGRDEDHYKQVTFAIDLILGTLEKYYYFDDMMDFFPRHRLIPLIGLSVGFIIESDDILSSMTSRNIFGQNYFNEVIMELCYKVYDKQSEEEQENGEDQKLDKQKFQKFIELHKYKLKLKYFMERIVDYDLVYQVEYNYGYHGIFKGITQSEVQSELEKKNLEKLIDNYDEMMWDCFERDEILYHITDSKSYSTYTKRSYYIDRDSYNEIDHYSGEKKKDLFEYLDNYTKVAETENFKFMIDIYKENYKSLNDNDHFSANYGQDSNMYFGTLILNGIIQQQMKEIKMEDFQSHVNSTSLYMTSNKKALAEILSLLIPSLKSSFTSLNELLNVSEENLQSFISLAMSKSINQSKDLETLLKKSSLSDSNKEALKNCVWAYQGEMREHLKLIYHSPVFLQSPRAIILFTKFLWSFEKSSMHKTINNPYEINYFDFCNLSPNRIKALEKAQQYLWKISQNLCYQKWIIENKVDPKKNENSIDNYKLKCIYRGNNNVRDNHMSLLLQKILYNDWNFLITQEKDQLQYAFNVIFDTKSEVQCLEKLQILALVKPLKSGLKVSAENLDDYVNFTKVSNMIRTGGDFFSSPSEARHLHLLFSLSNNSIVHILNCLNTSEEEWNFDFQEEQEEEKLNAKVAEYIKENKLDPESKEQEIQDQIFQKYNSLKKEALQALRTNTLKDESEGISKSKYLSYILQSLFLWKNISNIKWDDILKNSEAFIDKPYQFKEFKHQIDFLFNYIQYLSILPAVILDKAGAKPAPSKRKDVSKLTSLKPAEKEPIESVIVEETNVFNVLKKMKFKSLDTEIFTRHITYESNSIYLIYQSYEKVVTYMGQIASEYAAICEEDEEEEINEEAFREKFKEQICSVSENIYFMLNFLNGSFLKEIEHAHPLIEYLANLYFKGLQAIHTQKTEPITQYLQKCMEDKNSFIQIILKECPDYATIFNQVLNITFTISFCTMNDSKIDRLEKESILNQIDDLLVTVGRDLLQIDDNIVNLIYAVFYLITNQETKRMKENAKLKDKQNCLIILLKIAFENPDLSDFFFGSPKTGESAEQIDKMISTITNVLQSILDKPSQSINDSDLVKEVLKLLKYASKGNIDVSIIEDVISILTGDHQRVFNILKKFEIVDENKIALIQRAYSQVVDMPIFNNKDKAIVGSSSSEQPDKIKEIVKKLQDGKATIKDVFIAVDAEGDNSGTISIDEFQSFVRRLGMELSRHRVNEIFAYIKNKKQKPGSVEKTDELTLNVEEFEKAFKYVNDKKTSMSLEKLGISPALLVLALGTLIVILILLFVFIFFGINAFAMGGTFGSIINSLIPMAAAGGAAGSQEDKKDKLKEEEVSTAVGETQAIIHSENL</sequence>
<keyword evidence="3" id="KW-0472">Membrane</keyword>
<feature type="region of interest" description="Disordered" evidence="2">
    <location>
        <begin position="99"/>
        <end position="166"/>
    </location>
</feature>
<protein>
    <submittedName>
        <fullName evidence="5">Phage head-tail adaptor family protein, putative</fullName>
    </submittedName>
</protein>
<reference evidence="6" key="1">
    <citation type="journal article" date="2006" name="PLoS Biol.">
        <title>Macronuclear genome sequence of the ciliate Tetrahymena thermophila, a model eukaryote.</title>
        <authorList>
            <person name="Eisen J.A."/>
            <person name="Coyne R.S."/>
            <person name="Wu M."/>
            <person name="Wu D."/>
            <person name="Thiagarajan M."/>
            <person name="Wortman J.R."/>
            <person name="Badger J.H."/>
            <person name="Ren Q."/>
            <person name="Amedeo P."/>
            <person name="Jones K.M."/>
            <person name="Tallon L.J."/>
            <person name="Delcher A.L."/>
            <person name="Salzberg S.L."/>
            <person name="Silva J.C."/>
            <person name="Haas B.J."/>
            <person name="Majoros W.H."/>
            <person name="Farzad M."/>
            <person name="Carlton J.M."/>
            <person name="Smith R.K. Jr."/>
            <person name="Garg J."/>
            <person name="Pearlman R.E."/>
            <person name="Karrer K.M."/>
            <person name="Sun L."/>
            <person name="Manning G."/>
            <person name="Elde N.C."/>
            <person name="Turkewitz A.P."/>
            <person name="Asai D.J."/>
            <person name="Wilkes D.E."/>
            <person name="Wang Y."/>
            <person name="Cai H."/>
            <person name="Collins K."/>
            <person name="Stewart B.A."/>
            <person name="Lee S.R."/>
            <person name="Wilamowska K."/>
            <person name="Weinberg Z."/>
            <person name="Ruzzo W.L."/>
            <person name="Wloga D."/>
            <person name="Gaertig J."/>
            <person name="Frankel J."/>
            <person name="Tsao C.-C."/>
            <person name="Gorovsky M.A."/>
            <person name="Keeling P.J."/>
            <person name="Waller R.F."/>
            <person name="Patron N.J."/>
            <person name="Cherry J.M."/>
            <person name="Stover N.A."/>
            <person name="Krieger C.J."/>
            <person name="del Toro C."/>
            <person name="Ryder H.F."/>
            <person name="Williamson S.C."/>
            <person name="Barbeau R.A."/>
            <person name="Hamilton E.P."/>
            <person name="Orias E."/>
        </authorList>
    </citation>
    <scope>NUCLEOTIDE SEQUENCE [LARGE SCALE GENOMIC DNA]</scope>
    <source>
        <strain evidence="6">SB210</strain>
    </source>
</reference>
<evidence type="ECO:0000259" key="4">
    <source>
        <dbReference type="PROSITE" id="PS50222"/>
    </source>
</evidence>
<keyword evidence="3" id="KW-1133">Transmembrane helix</keyword>
<feature type="coiled-coil region" evidence="1">
    <location>
        <begin position="3239"/>
        <end position="3273"/>
    </location>
</feature>
<feature type="transmembrane region" description="Helical" evidence="3">
    <location>
        <begin position="1242"/>
        <end position="1271"/>
    </location>
</feature>
<feature type="compositionally biased region" description="Basic and acidic residues" evidence="2">
    <location>
        <begin position="137"/>
        <end position="160"/>
    </location>
</feature>
<dbReference type="InterPro" id="IPR002048">
    <property type="entry name" value="EF_hand_dom"/>
</dbReference>
<dbReference type="Proteomes" id="UP000009168">
    <property type="component" value="Unassembled WGS sequence"/>
</dbReference>
<feature type="region of interest" description="Disordered" evidence="2">
    <location>
        <begin position="1534"/>
        <end position="1555"/>
    </location>
</feature>
<gene>
    <name evidence="5" type="ORF">TTHERM_00037740</name>
</gene>
<dbReference type="GO" id="GO:0005509">
    <property type="term" value="F:calcium ion binding"/>
    <property type="evidence" value="ECO:0007669"/>
    <property type="project" value="InterPro"/>
</dbReference>
<dbReference type="EMBL" id="GG662720">
    <property type="protein sequence ID" value="EAR86437.2"/>
    <property type="molecule type" value="Genomic_DNA"/>
</dbReference>
<dbReference type="Gene3D" id="1.10.238.10">
    <property type="entry name" value="EF-hand"/>
    <property type="match status" value="1"/>
</dbReference>
<dbReference type="OrthoDB" id="302955at2759"/>
<feature type="region of interest" description="Disordered" evidence="2">
    <location>
        <begin position="1"/>
        <end position="22"/>
    </location>
</feature>
<dbReference type="PANTHER" id="PTHR34491:SF158">
    <property type="entry name" value="GRIP DOMAIN-CONTAINING PROTEIN"/>
    <property type="match status" value="1"/>
</dbReference>
<dbReference type="PROSITE" id="PS50222">
    <property type="entry name" value="EF_HAND_2"/>
    <property type="match status" value="1"/>
</dbReference>
<evidence type="ECO:0000256" key="1">
    <source>
        <dbReference type="SAM" id="Coils"/>
    </source>
</evidence>
<dbReference type="eggNOG" id="ENOG502RG9X">
    <property type="taxonomic scope" value="Eukaryota"/>
</dbReference>
<dbReference type="PANTHER" id="PTHR34491">
    <property type="entry name" value="A-TYPE INCLUSION PROTEIN, PUTATIVE-RELATED"/>
    <property type="match status" value="1"/>
</dbReference>
<keyword evidence="1" id="KW-0175">Coiled coil</keyword>
<dbReference type="RefSeq" id="XP_977174.2">
    <property type="nucleotide sequence ID" value="XM_972081.2"/>
</dbReference>
<feature type="domain" description="EF-hand" evidence="4">
    <location>
        <begin position="4651"/>
        <end position="4688"/>
    </location>
</feature>
<feature type="coiled-coil region" evidence="1">
    <location>
        <begin position="1862"/>
        <end position="1967"/>
    </location>
</feature>
<proteinExistence type="predicted"/>
<evidence type="ECO:0000313" key="5">
    <source>
        <dbReference type="EMBL" id="EAR86437.2"/>
    </source>
</evidence>
<feature type="transmembrane region" description="Helical" evidence="3">
    <location>
        <begin position="764"/>
        <end position="790"/>
    </location>
</feature>
<feature type="compositionally biased region" description="Polar residues" evidence="2">
    <location>
        <begin position="1"/>
        <end position="10"/>
    </location>
</feature>
<keyword evidence="6" id="KW-1185">Reference proteome</keyword>
<dbReference type="HOGENOM" id="CLU_223551_0_0_1"/>
<organism evidence="5 6">
    <name type="scientific">Tetrahymena thermophila (strain SB210)</name>
    <dbReference type="NCBI Taxonomy" id="312017"/>
    <lineage>
        <taxon>Eukaryota</taxon>
        <taxon>Sar</taxon>
        <taxon>Alveolata</taxon>
        <taxon>Ciliophora</taxon>
        <taxon>Intramacronucleata</taxon>
        <taxon>Oligohymenophorea</taxon>
        <taxon>Hymenostomatida</taxon>
        <taxon>Tetrahymenina</taxon>
        <taxon>Tetrahymenidae</taxon>
        <taxon>Tetrahymena</taxon>
    </lineage>
</organism>
<dbReference type="InParanoid" id="Q22M46"/>
<feature type="coiled-coil region" evidence="1">
    <location>
        <begin position="2025"/>
        <end position="2135"/>
    </location>
</feature>
<evidence type="ECO:0000256" key="3">
    <source>
        <dbReference type="SAM" id="Phobius"/>
    </source>
</evidence>
<name>Q22M46_TETTS</name>
<feature type="region of interest" description="Disordered" evidence="2">
    <location>
        <begin position="2218"/>
        <end position="2239"/>
    </location>
</feature>